<dbReference type="Proteomes" id="UP000234789">
    <property type="component" value="Unassembled WGS sequence"/>
</dbReference>
<feature type="region of interest" description="Disordered" evidence="1">
    <location>
        <begin position="1"/>
        <end position="20"/>
    </location>
</feature>
<reference evidence="2 3" key="1">
    <citation type="submission" date="2017-05" db="EMBL/GenBank/DDBJ databases">
        <title>Functional genome analysis of Paenibacillus pasadenensis strain R16: insights on endophytic life style and antifungal activity.</title>
        <authorList>
            <person name="Passera A."/>
            <person name="Marcolungo L."/>
            <person name="Casati P."/>
            <person name="Brasca M."/>
            <person name="Quaglino F."/>
            <person name="Delledonne M."/>
        </authorList>
    </citation>
    <scope>NUCLEOTIDE SEQUENCE [LARGE SCALE GENOMIC DNA]</scope>
    <source>
        <strain evidence="2 3">R16</strain>
    </source>
</reference>
<evidence type="ECO:0000313" key="3">
    <source>
        <dbReference type="Proteomes" id="UP000234789"/>
    </source>
</evidence>
<sequence length="389" mass="42603">MALLRGAQRGGKRRLQSRGGSVAALQLRRVLQRLRHRGQLRLQARLPRRRIKRERLAQRLQPLALRLQRLQPALQLGQRFAQRAALRLQRLQPLAFAAHPAALLERLLELPLQRLGSDLELRSAPFGLGDALLRRGGLRGRGGELALEMQQRGLGLLQLLAAHRLDVGRSLARMRLAAAHRARLAVMQMLGEASRLALDPALLQPVRRLAARQRGALALVPRALQRLRLPARLEHRLQRLMTAQQLLQPPLELRQRLRRPLQLLEPPLALAALGARGVQRGSGALQLAPTLRSRAAPSSARRSPSVRTLSALAGAGCRPELVPSRSGLRGARLLHRAAAAAASSSRAASAPPLDRAGGAPARPSRSLGWARLSSYASERSPALRRPPRA</sequence>
<keyword evidence="3" id="KW-1185">Reference proteome</keyword>
<dbReference type="AlphaFoldDB" id="A0A2N5N889"/>
<comment type="caution">
    <text evidence="2">The sequence shown here is derived from an EMBL/GenBank/DDBJ whole genome shotgun (WGS) entry which is preliminary data.</text>
</comment>
<accession>A0A2N5N889</accession>
<proteinExistence type="predicted"/>
<evidence type="ECO:0000256" key="1">
    <source>
        <dbReference type="SAM" id="MobiDB-lite"/>
    </source>
</evidence>
<dbReference type="EMBL" id="NFEZ01000003">
    <property type="protein sequence ID" value="PLT46552.1"/>
    <property type="molecule type" value="Genomic_DNA"/>
</dbReference>
<feature type="compositionally biased region" description="Low complexity" evidence="1">
    <location>
        <begin position="341"/>
        <end position="356"/>
    </location>
</feature>
<protein>
    <submittedName>
        <fullName evidence="2">Uncharacterized protein</fullName>
    </submittedName>
</protein>
<feature type="region of interest" description="Disordered" evidence="1">
    <location>
        <begin position="341"/>
        <end position="368"/>
    </location>
</feature>
<evidence type="ECO:0000313" key="2">
    <source>
        <dbReference type="EMBL" id="PLT46552.1"/>
    </source>
</evidence>
<gene>
    <name evidence="2" type="ORF">B8V81_0776</name>
</gene>
<name>A0A2N5N889_9BACL</name>
<organism evidence="2 3">
    <name type="scientific">Paenibacillus pasadenensis</name>
    <dbReference type="NCBI Taxonomy" id="217090"/>
    <lineage>
        <taxon>Bacteria</taxon>
        <taxon>Bacillati</taxon>
        <taxon>Bacillota</taxon>
        <taxon>Bacilli</taxon>
        <taxon>Bacillales</taxon>
        <taxon>Paenibacillaceae</taxon>
        <taxon>Paenibacillus</taxon>
    </lineage>
</organism>